<dbReference type="GO" id="GO:0016747">
    <property type="term" value="F:acyltransferase activity, transferring groups other than amino-acyl groups"/>
    <property type="evidence" value="ECO:0007669"/>
    <property type="project" value="InterPro"/>
</dbReference>
<reference evidence="4 5" key="1">
    <citation type="submission" date="2014-08" db="EMBL/GenBank/DDBJ databases">
        <title>Genome sequences of NCPPB Pectobacterium isolates.</title>
        <authorList>
            <person name="Glover R.H."/>
            <person name="Sapp M."/>
            <person name="Elphinstone J."/>
        </authorList>
    </citation>
    <scope>NUCLEOTIDE SEQUENCE [LARGE SCALE GENOMIC DNA]</scope>
    <source>
        <strain evidence="3 4">NCPPB 2793</strain>
        <strain evidence="2 5">NCPPB 2795</strain>
    </source>
</reference>
<dbReference type="InterPro" id="IPR016181">
    <property type="entry name" value="Acyl_CoA_acyltransferase"/>
</dbReference>
<dbReference type="EMBL" id="JQHM01000009">
    <property type="protein sequence ID" value="KFX03247.1"/>
    <property type="molecule type" value="Genomic_DNA"/>
</dbReference>
<gene>
    <name evidence="3" type="ORF">JV35_16710</name>
    <name evidence="2" type="ORF">KP22_16110</name>
</gene>
<name>A0A093SRX6_9GAMM</name>
<evidence type="ECO:0000313" key="3">
    <source>
        <dbReference type="EMBL" id="KFX18282.1"/>
    </source>
</evidence>
<dbReference type="STRING" id="55207.KP22_16110"/>
<dbReference type="EMBL" id="JQHL01000010">
    <property type="protein sequence ID" value="KFX18282.1"/>
    <property type="molecule type" value="Genomic_DNA"/>
</dbReference>
<comment type="caution">
    <text evidence="2">The sequence shown here is derived from an EMBL/GenBank/DDBJ whole genome shotgun (WGS) entry which is preliminary data.</text>
</comment>
<dbReference type="PANTHER" id="PTHR43792:SF1">
    <property type="entry name" value="N-ACETYLTRANSFERASE DOMAIN-CONTAINING PROTEIN"/>
    <property type="match status" value="1"/>
</dbReference>
<keyword evidence="4" id="KW-1185">Reference proteome</keyword>
<dbReference type="AlphaFoldDB" id="A0A093SRX6"/>
<dbReference type="Gene3D" id="3.40.630.30">
    <property type="match status" value="1"/>
</dbReference>
<feature type="domain" description="N-acetyltransferase" evidence="1">
    <location>
        <begin position="7"/>
        <end position="177"/>
    </location>
</feature>
<dbReference type="PROSITE" id="PS51186">
    <property type="entry name" value="GNAT"/>
    <property type="match status" value="1"/>
</dbReference>
<dbReference type="PANTHER" id="PTHR43792">
    <property type="entry name" value="GNAT FAMILY, PUTATIVE (AFU_ORTHOLOGUE AFUA_3G00765)-RELATED-RELATED"/>
    <property type="match status" value="1"/>
</dbReference>
<dbReference type="eggNOG" id="COG1670">
    <property type="taxonomic scope" value="Bacteria"/>
</dbReference>
<evidence type="ECO:0000259" key="1">
    <source>
        <dbReference type="PROSITE" id="PS51186"/>
    </source>
</evidence>
<evidence type="ECO:0000313" key="2">
    <source>
        <dbReference type="EMBL" id="KFX03247.1"/>
    </source>
</evidence>
<dbReference type="OrthoDB" id="9801656at2"/>
<accession>A0A093SRX6</accession>
<evidence type="ECO:0000313" key="5">
    <source>
        <dbReference type="Proteomes" id="UP000032874"/>
    </source>
</evidence>
<dbReference type="Pfam" id="PF13302">
    <property type="entry name" value="Acetyltransf_3"/>
    <property type="match status" value="1"/>
</dbReference>
<dbReference type="InterPro" id="IPR000182">
    <property type="entry name" value="GNAT_dom"/>
</dbReference>
<dbReference type="InterPro" id="IPR051531">
    <property type="entry name" value="N-acetyltransferase"/>
</dbReference>
<protein>
    <submittedName>
        <fullName evidence="2">GCN5 family acetyltransferase</fullName>
    </submittedName>
</protein>
<dbReference type="Proteomes" id="UP000032869">
    <property type="component" value="Unassembled WGS sequence"/>
</dbReference>
<proteinExistence type="predicted"/>
<sequence>MLETERLILRQWRDKDYPVYTRLTSDPEVMRYFPTLLSAEQSIEQAEKLKNKIAEQGWGFWAVEVKESGEFIGFIGLSAVDADSGIPHAPMIEVGWRLLATHWGKGYATEGAKRAIQYAFEDLDAQEIYSFTALVNEPSQRVMIKSGMKNTGEYFEHPKLPPGDKLARHCLYRIKHEEWCNRTAVE</sequence>
<evidence type="ECO:0000313" key="4">
    <source>
        <dbReference type="Proteomes" id="UP000032869"/>
    </source>
</evidence>
<dbReference type="Proteomes" id="UP000032874">
    <property type="component" value="Unassembled WGS sequence"/>
</dbReference>
<organism evidence="2 5">
    <name type="scientific">Pectobacterium betavasculorum</name>
    <dbReference type="NCBI Taxonomy" id="55207"/>
    <lineage>
        <taxon>Bacteria</taxon>
        <taxon>Pseudomonadati</taxon>
        <taxon>Pseudomonadota</taxon>
        <taxon>Gammaproteobacteria</taxon>
        <taxon>Enterobacterales</taxon>
        <taxon>Pectobacteriaceae</taxon>
        <taxon>Pectobacterium</taxon>
    </lineage>
</organism>
<dbReference type="SUPFAM" id="SSF55729">
    <property type="entry name" value="Acyl-CoA N-acyltransferases (Nat)"/>
    <property type="match status" value="1"/>
</dbReference>
<keyword evidence="2" id="KW-0808">Transferase</keyword>